<feature type="transmembrane region" description="Helical" evidence="5">
    <location>
        <begin position="62"/>
        <end position="86"/>
    </location>
</feature>
<keyword evidence="8" id="KW-1185">Reference proteome</keyword>
<dbReference type="Gene3D" id="1.10.3210.10">
    <property type="entry name" value="Hypothetical protein af1432"/>
    <property type="match status" value="1"/>
</dbReference>
<evidence type="ECO:0000313" key="8">
    <source>
        <dbReference type="Proteomes" id="UP000016511"/>
    </source>
</evidence>
<keyword evidence="1" id="KW-1003">Cell membrane</keyword>
<feature type="transmembrane region" description="Helical" evidence="5">
    <location>
        <begin position="6"/>
        <end position="29"/>
    </location>
</feature>
<feature type="transmembrane region" description="Helical" evidence="5">
    <location>
        <begin position="156"/>
        <end position="177"/>
    </location>
</feature>
<name>U1WQ61_ANEAE</name>
<dbReference type="eggNOG" id="COG1971">
    <property type="taxonomic scope" value="Bacteria"/>
</dbReference>
<feature type="domain" description="HD-GYP" evidence="6">
    <location>
        <begin position="251"/>
        <end position="448"/>
    </location>
</feature>
<keyword evidence="2 5" id="KW-0812">Transmembrane</keyword>
<evidence type="ECO:0000256" key="1">
    <source>
        <dbReference type="ARBA" id="ARBA00022475"/>
    </source>
</evidence>
<dbReference type="InterPro" id="IPR037522">
    <property type="entry name" value="HD_GYP_dom"/>
</dbReference>
<evidence type="ECO:0000256" key="2">
    <source>
        <dbReference type="ARBA" id="ARBA00022692"/>
    </source>
</evidence>
<dbReference type="HOGENOM" id="CLU_606424_0_0_9"/>
<feature type="transmembrane region" description="Helical" evidence="5">
    <location>
        <begin position="224"/>
        <end position="245"/>
    </location>
</feature>
<gene>
    <name evidence="7" type="ORF">HMPREF0083_01167</name>
</gene>
<dbReference type="InterPro" id="IPR003607">
    <property type="entry name" value="HD/PDEase_dom"/>
</dbReference>
<dbReference type="AlphaFoldDB" id="U1WQ61"/>
<dbReference type="PROSITE" id="PS51832">
    <property type="entry name" value="HD_GYP"/>
    <property type="match status" value="1"/>
</dbReference>
<dbReference type="PANTHER" id="PTHR43155">
    <property type="entry name" value="CYCLIC DI-GMP PHOSPHODIESTERASE PA4108-RELATED"/>
    <property type="match status" value="1"/>
</dbReference>
<dbReference type="SUPFAM" id="SSF109604">
    <property type="entry name" value="HD-domain/PDEase-like"/>
    <property type="match status" value="1"/>
</dbReference>
<dbReference type="EMBL" id="AWSJ01000071">
    <property type="protein sequence ID" value="ERI10749.1"/>
    <property type="molecule type" value="Genomic_DNA"/>
</dbReference>
<accession>U1WQ61</accession>
<evidence type="ECO:0000259" key="6">
    <source>
        <dbReference type="PROSITE" id="PS51832"/>
    </source>
</evidence>
<dbReference type="Pfam" id="PF13487">
    <property type="entry name" value="HD_5"/>
    <property type="match status" value="1"/>
</dbReference>
<dbReference type="STRING" id="649747.HMPREF0083_01167"/>
<dbReference type="eggNOG" id="COG2206">
    <property type="taxonomic scope" value="Bacteria"/>
</dbReference>
<dbReference type="PATRIC" id="fig|649747.3.peg.1059"/>
<dbReference type="Proteomes" id="UP000016511">
    <property type="component" value="Unassembled WGS sequence"/>
</dbReference>
<evidence type="ECO:0000313" key="7">
    <source>
        <dbReference type="EMBL" id="ERI10749.1"/>
    </source>
</evidence>
<keyword evidence="3 5" id="KW-1133">Transmembrane helix</keyword>
<keyword evidence="4 5" id="KW-0472">Membrane</keyword>
<feature type="transmembrane region" description="Helical" evidence="5">
    <location>
        <begin position="131"/>
        <end position="150"/>
    </location>
</feature>
<feature type="transmembrane region" description="Helical" evidence="5">
    <location>
        <begin position="36"/>
        <end position="56"/>
    </location>
</feature>
<organism evidence="7 8">
    <name type="scientific">Aneurinibacillus aneurinilyticus ATCC 12856</name>
    <dbReference type="NCBI Taxonomy" id="649747"/>
    <lineage>
        <taxon>Bacteria</taxon>
        <taxon>Bacillati</taxon>
        <taxon>Bacillota</taxon>
        <taxon>Bacilli</taxon>
        <taxon>Bacillales</taxon>
        <taxon>Paenibacillaceae</taxon>
        <taxon>Aneurinibacillus group</taxon>
        <taxon>Aneurinibacillus</taxon>
    </lineage>
</organism>
<evidence type="ECO:0000256" key="5">
    <source>
        <dbReference type="SAM" id="Phobius"/>
    </source>
</evidence>
<sequence length="451" mass="50521">MDLYSVLLILGIGIAANLDNAGAGFAYGVRKIQIPWAYNFIIAFMAFLLAIGGGIFGNWISYWFTPFMCNLIGIIVLVSIGVWVLCQPDRFERNTLSEKRNNITIRISKVLYHAKEADSGQSKSMSIGESIILGIALSINNLAGGFNVGITHLNIWLASIISGVFSYICVGLCAYIGSQFAAEKLGKQATIISGILMILIGLHQMLSFTVTINYDFETTGDAKITFQIIQWLMYILVVVIISTLIKSYMKEKENSLNLVLTLAKSLDSRDKYTECHSERVAYYSLLIAKEMRLPKKQLKHLYTGGIIHDIGKIGVPESILTKPSRLTDDEYEIIKQHPTIGYEMVKHIPSFQKNGVLDMILYHHEKFDGTGYPKGLKGEQIPLVARIMAVADAFDAMTSRRVYRSEADFEYAINEIRKNRGTQFDPEVSDAFLRILEIEEKNILSVVSQIK</sequence>
<dbReference type="CDD" id="cd00077">
    <property type="entry name" value="HDc"/>
    <property type="match status" value="1"/>
</dbReference>
<dbReference type="InterPro" id="IPR003810">
    <property type="entry name" value="Mntp/YtaF"/>
</dbReference>
<evidence type="ECO:0000256" key="3">
    <source>
        <dbReference type="ARBA" id="ARBA00022989"/>
    </source>
</evidence>
<feature type="transmembrane region" description="Helical" evidence="5">
    <location>
        <begin position="189"/>
        <end position="212"/>
    </location>
</feature>
<reference evidence="7 8" key="1">
    <citation type="submission" date="2013-08" db="EMBL/GenBank/DDBJ databases">
        <authorList>
            <person name="Weinstock G."/>
            <person name="Sodergren E."/>
            <person name="Wylie T."/>
            <person name="Fulton L."/>
            <person name="Fulton R."/>
            <person name="Fronick C."/>
            <person name="O'Laughlin M."/>
            <person name="Godfrey J."/>
            <person name="Miner T."/>
            <person name="Herter B."/>
            <person name="Appelbaum E."/>
            <person name="Cordes M."/>
            <person name="Lek S."/>
            <person name="Wollam A."/>
            <person name="Pepin K.H."/>
            <person name="Palsikar V.B."/>
            <person name="Mitreva M."/>
            <person name="Wilson R.K."/>
        </authorList>
    </citation>
    <scope>NUCLEOTIDE SEQUENCE [LARGE SCALE GENOMIC DNA]</scope>
    <source>
        <strain evidence="7 8">ATCC 12856</strain>
    </source>
</reference>
<protein>
    <submittedName>
        <fullName evidence="7">Putative sporulation protein YtaF</fullName>
    </submittedName>
</protein>
<dbReference type="Pfam" id="PF02659">
    <property type="entry name" value="Mntp"/>
    <property type="match status" value="1"/>
</dbReference>
<proteinExistence type="predicted"/>
<comment type="caution">
    <text evidence="7">The sequence shown here is derived from an EMBL/GenBank/DDBJ whole genome shotgun (WGS) entry which is preliminary data.</text>
</comment>
<evidence type="ECO:0000256" key="4">
    <source>
        <dbReference type="ARBA" id="ARBA00023136"/>
    </source>
</evidence>
<dbReference type="SMART" id="SM00471">
    <property type="entry name" value="HDc"/>
    <property type="match status" value="1"/>
</dbReference>